<dbReference type="Pfam" id="PF16158">
    <property type="entry name" value="N_BRCA1_IG"/>
    <property type="match status" value="1"/>
</dbReference>
<comment type="caution">
    <text evidence="7">The sequence shown here is derived from an EMBL/GenBank/DDBJ whole genome shotgun (WGS) entry which is preliminary data.</text>
</comment>
<sequence length="1224" mass="133351">MSLTVKATYRGETRKLTFNVERNSFPSFDQLYRQLYKVFPISHSIILSKLLFSPDSSKSRVLVSREVRTAEEYSDAIAPFTGKAWSNPLLRFSVADETPHKLPAITHESQPTYVPPPTASNPQKPVVSDAYPAVEPLFGRISYSHIPPPPIIFSSRPSPQEPMDCGPSFHPRMNGGSPIAQPEQTKTTQQCCAVAQTKKDIQDLIAGFRIHLDRVVATLEAQPDASDKVEAPTPPMVPPSVGSTLSLPSAPVFPSLCQYNYCYRCGVIKQGPWFNCGKCSTNMCVTCYDTATTGDCYVGTGPHVWNNQRCMYCVDTSSAAPAPPLRSVTSWGSFPLNSFGSPLLPSVPTMPPMARDEPGLQIPPPPPLSFTIPSAAREEPTLQVPPPPPLPFVVPSAEPTVSQSTRDNDGRVIHHGVVCDACHIVIEGIRHKCLDCPDYDLCTSCISGGFAERHNPFHEFFEISEPGRVVVHNVFSGSGERETDRPALTRQSEGPAPRSLTVVHSATCNLCESRIRGDRYKCLDCPDFDTCANCFTSVVISLDTFNADSFSSITDEHHPSHGFVKLSKPDDFIDCEALPIPVHPFTHPLLKIRSLETAIPTVSRYPRAFGLSGSPPVAAVDSTRAPSPDGMYESGHMRNPGTRADSIYSSVPPPSQFYFTSESSRSQTPEYEVNNDPSPLFIPPPFSMREPSPVNASPTMMLPGTLPPFFTLPPLESLSLSPILKTPSIGPNSLDSLTLPPIRRTPPVEVAEPETDIPAPSPLWKHMPYIRRHSQLVIPGEYYPEELQDTARTPSPEPICDYPVMAPAGSEHNHSPAPPSPDWRQVYSPGSPFPVRLPSQSASAVPRVASPSHVLPPVQSSTASTGFWPENFQEIRHLMEDEPSFSRDFSRWHSAETHSFNESPLISEGEPLLTRPDSSDNITDSARSVRSLASILSGVHISATNPFIIAMEKQKAVGTPSAPVPPVVSLPSSPEPLNAEFVADRSIPDGQVVAPGAEFLKAWVMRNGGNRAWPEDTMLVFVAGEQLAKDARSMESKLVGSVQPGEQVDLWTEELKAPDVPGRYVSYYRLRDGEGNLFGHSIWLDISVESFHSSSPEALASSDEYMSSSSIIVMPQGAPTRSRAVTENEGSAIEQSPSSSHPGSPIAGPSTQLVGDDLEISDTESNSSESLMSVPDSDSDDELWQDSRTSIFVDGAESQATVRAARQQSDEYVVLYETGSSEEE</sequence>
<accession>A0A9P5UD91</accession>
<keyword evidence="1" id="KW-0479">Metal-binding</keyword>
<feature type="region of interest" description="Disordered" evidence="5">
    <location>
        <begin position="623"/>
        <end position="647"/>
    </location>
</feature>
<dbReference type="SUPFAM" id="SSF57850">
    <property type="entry name" value="RING/U-box"/>
    <property type="match status" value="2"/>
</dbReference>
<feature type="domain" description="ZZ-type" evidence="6">
    <location>
        <begin position="414"/>
        <end position="468"/>
    </location>
</feature>
<evidence type="ECO:0000256" key="1">
    <source>
        <dbReference type="ARBA" id="ARBA00022723"/>
    </source>
</evidence>
<evidence type="ECO:0000256" key="5">
    <source>
        <dbReference type="SAM" id="MobiDB-lite"/>
    </source>
</evidence>
<keyword evidence="8" id="KW-1185">Reference proteome</keyword>
<dbReference type="PANTHER" id="PTHR20930:SF0">
    <property type="entry name" value="PROTEIN ILRUN"/>
    <property type="match status" value="1"/>
</dbReference>
<dbReference type="CDD" id="cd14947">
    <property type="entry name" value="NBR1_like"/>
    <property type="match status" value="1"/>
</dbReference>
<dbReference type="SMART" id="SM00291">
    <property type="entry name" value="ZnF_ZZ"/>
    <property type="match status" value="2"/>
</dbReference>
<evidence type="ECO:0000313" key="8">
    <source>
        <dbReference type="Proteomes" id="UP000772434"/>
    </source>
</evidence>
<dbReference type="InterPro" id="IPR000433">
    <property type="entry name" value="Znf_ZZ"/>
</dbReference>
<dbReference type="Proteomes" id="UP000772434">
    <property type="component" value="Unassembled WGS sequence"/>
</dbReference>
<proteinExistence type="predicted"/>
<dbReference type="InterPro" id="IPR032350">
    <property type="entry name" value="Nbr1_FW"/>
</dbReference>
<dbReference type="PANTHER" id="PTHR20930">
    <property type="entry name" value="OVARIAN CARCINOMA ANTIGEN CA125-RELATED"/>
    <property type="match status" value="1"/>
</dbReference>
<reference evidence="7" key="1">
    <citation type="submission" date="2020-11" db="EMBL/GenBank/DDBJ databases">
        <authorList>
            <consortium name="DOE Joint Genome Institute"/>
            <person name="Ahrendt S."/>
            <person name="Riley R."/>
            <person name="Andreopoulos W."/>
            <person name="Labutti K."/>
            <person name="Pangilinan J."/>
            <person name="Ruiz-Duenas F.J."/>
            <person name="Barrasa J.M."/>
            <person name="Sanchez-Garcia M."/>
            <person name="Camarero S."/>
            <person name="Miyauchi S."/>
            <person name="Serrano A."/>
            <person name="Linde D."/>
            <person name="Babiker R."/>
            <person name="Drula E."/>
            <person name="Ayuso-Fernandez I."/>
            <person name="Pacheco R."/>
            <person name="Padilla G."/>
            <person name="Ferreira P."/>
            <person name="Barriuso J."/>
            <person name="Kellner H."/>
            <person name="Castanera R."/>
            <person name="Alfaro M."/>
            <person name="Ramirez L."/>
            <person name="Pisabarro A.G."/>
            <person name="Kuo A."/>
            <person name="Tritt A."/>
            <person name="Lipzen A."/>
            <person name="He G."/>
            <person name="Yan M."/>
            <person name="Ng V."/>
            <person name="Cullen D."/>
            <person name="Martin F."/>
            <person name="Rosso M.-N."/>
            <person name="Henrissat B."/>
            <person name="Hibbett D."/>
            <person name="Martinez A.T."/>
            <person name="Grigoriev I.V."/>
        </authorList>
    </citation>
    <scope>NUCLEOTIDE SEQUENCE</scope>
    <source>
        <strain evidence="7">AH 40177</strain>
    </source>
</reference>
<feature type="compositionally biased region" description="Polar residues" evidence="5">
    <location>
        <begin position="1123"/>
        <end position="1142"/>
    </location>
</feature>
<name>A0A9P5UD91_9AGAR</name>
<evidence type="ECO:0000259" key="6">
    <source>
        <dbReference type="PROSITE" id="PS50135"/>
    </source>
</evidence>
<evidence type="ECO:0000256" key="2">
    <source>
        <dbReference type="ARBA" id="ARBA00022771"/>
    </source>
</evidence>
<gene>
    <name evidence="7" type="ORF">BDP27DRAFT_1443874</name>
</gene>
<feature type="domain" description="ZZ-type" evidence="6">
    <location>
        <begin position="503"/>
        <end position="571"/>
    </location>
</feature>
<feature type="region of interest" description="Disordered" evidence="5">
    <location>
        <begin position="107"/>
        <end position="126"/>
    </location>
</feature>
<dbReference type="EMBL" id="JADNRY010000011">
    <property type="protein sequence ID" value="KAF9074926.1"/>
    <property type="molecule type" value="Genomic_DNA"/>
</dbReference>
<dbReference type="Gene3D" id="2.60.40.10">
    <property type="entry name" value="Immunoglobulins"/>
    <property type="match status" value="1"/>
</dbReference>
<dbReference type="OrthoDB" id="661148at2759"/>
<evidence type="ECO:0000313" key="7">
    <source>
        <dbReference type="EMBL" id="KAF9074926.1"/>
    </source>
</evidence>
<dbReference type="Gene3D" id="3.30.60.90">
    <property type="match status" value="2"/>
</dbReference>
<dbReference type="InterPro" id="IPR013783">
    <property type="entry name" value="Ig-like_fold"/>
</dbReference>
<dbReference type="Pfam" id="PF00569">
    <property type="entry name" value="ZZ"/>
    <property type="match status" value="2"/>
</dbReference>
<feature type="region of interest" description="Disordered" evidence="5">
    <location>
        <begin position="1116"/>
        <end position="1183"/>
    </location>
</feature>
<evidence type="ECO:0000256" key="3">
    <source>
        <dbReference type="ARBA" id="ARBA00022833"/>
    </source>
</evidence>
<dbReference type="CDD" id="cd02340">
    <property type="entry name" value="ZZ_NBR1_like"/>
    <property type="match status" value="1"/>
</dbReference>
<dbReference type="GO" id="GO:0008270">
    <property type="term" value="F:zinc ion binding"/>
    <property type="evidence" value="ECO:0007669"/>
    <property type="project" value="UniProtKB-KW"/>
</dbReference>
<protein>
    <recommendedName>
        <fullName evidence="6">ZZ-type domain-containing protein</fullName>
    </recommendedName>
</protein>
<dbReference type="PROSITE" id="PS50135">
    <property type="entry name" value="ZF_ZZ_2"/>
    <property type="match status" value="2"/>
</dbReference>
<keyword evidence="2 4" id="KW-0863">Zinc-finger</keyword>
<organism evidence="7 8">
    <name type="scientific">Rhodocollybia butyracea</name>
    <dbReference type="NCBI Taxonomy" id="206335"/>
    <lineage>
        <taxon>Eukaryota</taxon>
        <taxon>Fungi</taxon>
        <taxon>Dikarya</taxon>
        <taxon>Basidiomycota</taxon>
        <taxon>Agaricomycotina</taxon>
        <taxon>Agaricomycetes</taxon>
        <taxon>Agaricomycetidae</taxon>
        <taxon>Agaricales</taxon>
        <taxon>Marasmiineae</taxon>
        <taxon>Omphalotaceae</taxon>
        <taxon>Rhodocollybia</taxon>
    </lineage>
</organism>
<keyword evidence="3" id="KW-0862">Zinc</keyword>
<dbReference type="AlphaFoldDB" id="A0A9P5UD91"/>
<evidence type="ECO:0000256" key="4">
    <source>
        <dbReference type="PROSITE-ProRule" id="PRU00228"/>
    </source>
</evidence>
<dbReference type="CDD" id="cd02249">
    <property type="entry name" value="ZZ"/>
    <property type="match status" value="1"/>
</dbReference>
<dbReference type="InterPro" id="IPR043145">
    <property type="entry name" value="Znf_ZZ_sf"/>
</dbReference>